<sequence length="315" mass="34319">MVWVRRPDPCLGDQLAIGLPPPFIRRGRGKGWCCDHLHLLWARQPRASRGAYPWLALARVGAQHQSILAPTTGGHEGERGSPLLGGHMNQGLLAPGISCLIINGGSSAGPVNDAEDADDHQPYSHEQARFCDLHSLISVLQGALRASPRKGADPPYVQRIPISLIVDNTRYLEYLESEDFLAKSRQTSLNRNTVVEGPETGVSKHGGGSMSIVTTNERLIRVVLCSAPEETYEPTHATPDQAVDDEAMYYDMGVSPMVPCSEFDNVAEQLRQVVVLMQRQFGITIDEAGLSQPPPLPPPPHDQQKAQTNPADPPQ</sequence>
<dbReference type="Proteomes" id="UP001420932">
    <property type="component" value="Unassembled WGS sequence"/>
</dbReference>
<evidence type="ECO:0000313" key="2">
    <source>
        <dbReference type="EMBL" id="KAK9170098.1"/>
    </source>
</evidence>
<feature type="compositionally biased region" description="Pro residues" evidence="1">
    <location>
        <begin position="292"/>
        <end position="301"/>
    </location>
</feature>
<keyword evidence="3" id="KW-1185">Reference proteome</keyword>
<comment type="caution">
    <text evidence="2">The sequence shown here is derived from an EMBL/GenBank/DDBJ whole genome shotgun (WGS) entry which is preliminary data.</text>
</comment>
<feature type="region of interest" description="Disordered" evidence="1">
    <location>
        <begin position="287"/>
        <end position="315"/>
    </location>
</feature>
<proteinExistence type="predicted"/>
<protein>
    <submittedName>
        <fullName evidence="2">Uncharacterized protein</fullName>
    </submittedName>
</protein>
<evidence type="ECO:0000256" key="1">
    <source>
        <dbReference type="SAM" id="MobiDB-lite"/>
    </source>
</evidence>
<gene>
    <name evidence="2" type="ORF">Syun_002238</name>
</gene>
<accession>A0AAP0LF45</accession>
<name>A0AAP0LF45_9MAGN</name>
<reference evidence="2 3" key="1">
    <citation type="submission" date="2024-01" db="EMBL/GenBank/DDBJ databases">
        <title>Genome assemblies of Stephania.</title>
        <authorList>
            <person name="Yang L."/>
        </authorList>
    </citation>
    <scope>NUCLEOTIDE SEQUENCE [LARGE SCALE GENOMIC DNA]</scope>
    <source>
        <strain evidence="2">YNDBR</strain>
        <tissue evidence="2">Leaf</tissue>
    </source>
</reference>
<organism evidence="2 3">
    <name type="scientific">Stephania yunnanensis</name>
    <dbReference type="NCBI Taxonomy" id="152371"/>
    <lineage>
        <taxon>Eukaryota</taxon>
        <taxon>Viridiplantae</taxon>
        <taxon>Streptophyta</taxon>
        <taxon>Embryophyta</taxon>
        <taxon>Tracheophyta</taxon>
        <taxon>Spermatophyta</taxon>
        <taxon>Magnoliopsida</taxon>
        <taxon>Ranunculales</taxon>
        <taxon>Menispermaceae</taxon>
        <taxon>Menispermoideae</taxon>
        <taxon>Cissampelideae</taxon>
        <taxon>Stephania</taxon>
    </lineage>
</organism>
<feature type="compositionally biased region" description="Polar residues" evidence="1">
    <location>
        <begin position="305"/>
        <end position="315"/>
    </location>
</feature>
<dbReference type="AlphaFoldDB" id="A0AAP0LF45"/>
<dbReference type="EMBL" id="JBBNAF010000001">
    <property type="protein sequence ID" value="KAK9170098.1"/>
    <property type="molecule type" value="Genomic_DNA"/>
</dbReference>
<evidence type="ECO:0000313" key="3">
    <source>
        <dbReference type="Proteomes" id="UP001420932"/>
    </source>
</evidence>